<gene>
    <name evidence="1" type="ORF">BU24DRAFT_280776</name>
</gene>
<dbReference type="Proteomes" id="UP000799778">
    <property type="component" value="Unassembled WGS sequence"/>
</dbReference>
<dbReference type="RefSeq" id="XP_033379765.1">
    <property type="nucleotide sequence ID" value="XM_033522710.1"/>
</dbReference>
<protein>
    <submittedName>
        <fullName evidence="1">Uncharacterized protein</fullName>
    </submittedName>
</protein>
<proteinExistence type="predicted"/>
<reference evidence="1" key="1">
    <citation type="journal article" date="2020" name="Stud. Mycol.">
        <title>101 Dothideomycetes genomes: a test case for predicting lifestyles and emergence of pathogens.</title>
        <authorList>
            <person name="Haridas S."/>
            <person name="Albert R."/>
            <person name="Binder M."/>
            <person name="Bloem J."/>
            <person name="Labutti K."/>
            <person name="Salamov A."/>
            <person name="Andreopoulos B."/>
            <person name="Baker S."/>
            <person name="Barry K."/>
            <person name="Bills G."/>
            <person name="Bluhm B."/>
            <person name="Cannon C."/>
            <person name="Castanera R."/>
            <person name="Culley D."/>
            <person name="Daum C."/>
            <person name="Ezra D."/>
            <person name="Gonzalez J."/>
            <person name="Henrissat B."/>
            <person name="Kuo A."/>
            <person name="Liang C."/>
            <person name="Lipzen A."/>
            <person name="Lutzoni F."/>
            <person name="Magnuson J."/>
            <person name="Mondo S."/>
            <person name="Nolan M."/>
            <person name="Ohm R."/>
            <person name="Pangilinan J."/>
            <person name="Park H.-J."/>
            <person name="Ramirez L."/>
            <person name="Alfaro M."/>
            <person name="Sun H."/>
            <person name="Tritt A."/>
            <person name="Yoshinaga Y."/>
            <person name="Zwiers L.-H."/>
            <person name="Turgeon B."/>
            <person name="Goodwin S."/>
            <person name="Spatafora J."/>
            <person name="Crous P."/>
            <person name="Grigoriev I."/>
        </authorList>
    </citation>
    <scope>NUCLEOTIDE SEQUENCE</scope>
    <source>
        <strain evidence="1">CBS 175.79</strain>
    </source>
</reference>
<keyword evidence="2" id="KW-1185">Reference proteome</keyword>
<dbReference type="AlphaFoldDB" id="A0A6A5XEZ8"/>
<name>A0A6A5XEZ8_9PLEO</name>
<accession>A0A6A5XEZ8</accession>
<sequence>MRLSTVTPPLQEPQQERQYPLLPFNFCPTDSSLSAILEASKQCLPSCHNVFTGFCASAMKPGKRRVDLTRGWSWQRRDISCDILVTRLPSETRSPTKRGQTGCILHWLSLANSGHPCPCLARRNVITMDRLRRLTCQYSFRRDRLSEAMTDCNR</sequence>
<evidence type="ECO:0000313" key="2">
    <source>
        <dbReference type="Proteomes" id="UP000799778"/>
    </source>
</evidence>
<evidence type="ECO:0000313" key="1">
    <source>
        <dbReference type="EMBL" id="KAF2011426.1"/>
    </source>
</evidence>
<dbReference type="GeneID" id="54280107"/>
<organism evidence="1 2">
    <name type="scientific">Aaosphaeria arxii CBS 175.79</name>
    <dbReference type="NCBI Taxonomy" id="1450172"/>
    <lineage>
        <taxon>Eukaryota</taxon>
        <taxon>Fungi</taxon>
        <taxon>Dikarya</taxon>
        <taxon>Ascomycota</taxon>
        <taxon>Pezizomycotina</taxon>
        <taxon>Dothideomycetes</taxon>
        <taxon>Pleosporomycetidae</taxon>
        <taxon>Pleosporales</taxon>
        <taxon>Pleosporales incertae sedis</taxon>
        <taxon>Aaosphaeria</taxon>
    </lineage>
</organism>
<dbReference type="EMBL" id="ML978074">
    <property type="protein sequence ID" value="KAF2011426.1"/>
    <property type="molecule type" value="Genomic_DNA"/>
</dbReference>